<dbReference type="Pfam" id="PF18962">
    <property type="entry name" value="Por_Secre_tail"/>
    <property type="match status" value="1"/>
</dbReference>
<accession>A0ABS1BX03</accession>
<dbReference type="InterPro" id="IPR013783">
    <property type="entry name" value="Ig-like_fold"/>
</dbReference>
<dbReference type="NCBIfam" id="TIGR04183">
    <property type="entry name" value="Por_Secre_tail"/>
    <property type="match status" value="1"/>
</dbReference>
<dbReference type="PANTHER" id="PTHR44427">
    <property type="entry name" value="CARCINOEMBRYONIC ANTIGEN-RELATED CELL ADHESION MOLECULE 19"/>
    <property type="match status" value="1"/>
</dbReference>
<protein>
    <submittedName>
        <fullName evidence="5">T9SS type A sorting domain-containing protein</fullName>
    </submittedName>
</protein>
<evidence type="ECO:0000313" key="6">
    <source>
        <dbReference type="Proteomes" id="UP000644147"/>
    </source>
</evidence>
<dbReference type="InterPro" id="IPR036179">
    <property type="entry name" value="Ig-like_dom_sf"/>
</dbReference>
<gene>
    <name evidence="5" type="ORF">I5M27_01645</name>
</gene>
<dbReference type="Gene3D" id="2.160.20.10">
    <property type="entry name" value="Single-stranded right-handed beta-helix, Pectin lyase-like"/>
    <property type="match status" value="2"/>
</dbReference>
<dbReference type="PROSITE" id="PS50835">
    <property type="entry name" value="IG_LIKE"/>
    <property type="match status" value="2"/>
</dbReference>
<dbReference type="InterPro" id="IPR050831">
    <property type="entry name" value="CEA_cell_adhesion"/>
</dbReference>
<keyword evidence="1 3" id="KW-0732">Signal</keyword>
<dbReference type="InterPro" id="IPR007110">
    <property type="entry name" value="Ig-like_dom"/>
</dbReference>
<evidence type="ECO:0000256" key="1">
    <source>
        <dbReference type="ARBA" id="ARBA00022729"/>
    </source>
</evidence>
<evidence type="ECO:0000313" key="5">
    <source>
        <dbReference type="EMBL" id="MBK0401668.1"/>
    </source>
</evidence>
<dbReference type="InterPro" id="IPR044023">
    <property type="entry name" value="Ig_7"/>
</dbReference>
<dbReference type="InterPro" id="IPR012334">
    <property type="entry name" value="Pectin_lyas_fold"/>
</dbReference>
<dbReference type="SUPFAM" id="SSF51126">
    <property type="entry name" value="Pectin lyase-like"/>
    <property type="match status" value="1"/>
</dbReference>
<dbReference type="SMART" id="SM00710">
    <property type="entry name" value="PbH1"/>
    <property type="match status" value="12"/>
</dbReference>
<dbReference type="InterPro" id="IPR006626">
    <property type="entry name" value="PbH1"/>
</dbReference>
<feature type="chain" id="PRO_5045952053" evidence="3">
    <location>
        <begin position="47"/>
        <end position="2356"/>
    </location>
</feature>
<proteinExistence type="predicted"/>
<dbReference type="Proteomes" id="UP000644147">
    <property type="component" value="Unassembled WGS sequence"/>
</dbReference>
<keyword evidence="6" id="KW-1185">Reference proteome</keyword>
<dbReference type="InterPro" id="IPR026444">
    <property type="entry name" value="Secre_tail"/>
</dbReference>
<sequence length="2356" mass="239681">MHKFLHKPSPGRWHSLARQLKKAGSRKLLLAGFLGSSWLFSPNAQAQTTILNEGWETGLGTWIMTNGTQTNQWFIGSAATPASGTQSAFITNDAGVTNAYTLTLSSPATATSIVHLSKDVTFPANEPIIFLTFKWKAQGEGPSNDWDNMKVFASATTAAVTAGTAMPSADRIGATWYNFSAGTGYTTTTIQLPTSFAGTTKKLVFSWKNDNGSGTQPPVSIDDIVLTSRAFAPISGTYTIDNTLPTGGTNFTSFTDAIAKLNLDGVNGAVTFNVSAGQTFTEDAPIIQVTGTTANTITFIKNGTGANPILKPTGTTGSTDAGITINGGDFFTFDGIDIAINTGSAVEYGYLIRNASATNGALNNTIKNAKITLNRSNTSSIAVLQSSSSTGGGVTATNLTGVNQNNSYNNLTIENVYNGILLVSGAGTFPDNNNEVFNNTIGAATANDLGGSSTSAYGVKGTLQNNLKVYNNEIRNITISGTTVDGIFIDQSLGLVQVYNNRIHDIANSGTSSTSAVTGMRINHYTTTNGHTSRVYNNFIYALNHAFSGTASASRRIIGIFVQSNGSGTGSTHNIDFNSVRIEPVAAFTASSSVFEIGTATGPVMNVRNNIFANFMGAQTGVAKHYVWVTTGAATTGPAGSVSNRNTLYIANTTNGFTGLANSVDQATLPAWRTTTNQDANSFSTNPQFVSATDLHINPSVPTEVEGGGSFFSGAITWAANDIDNQARSTTAPDLGADEGAFTFGDLSAPLITINSLLANTSSTADRTVTAIITDANGVPTTGNLMPRIYFSKDNGTTWFSTQGVLASGSASNGTWTFTISGAAMGGVANGDRITYYVIAQDVNTNVSTQPAGIIATDVNTVTSVPATYSYNINAPIPATVTVPGTYPSLTNAGGLFEAINNGVLNANVTVQITADLTAETGNIGLGQWTEEGTGSYSLTIRPDAAINRTISGTGTAGFGLIRLVGADRVTIDGSFGGSGRYLTFINNGTVTNTFTIQPSSGAVNNTYKNLNISTGSNSISGTVGIFSTGGGNNNLVIENNNISKTYYGIYLQGDAANLATGAQIRNNSIGSQTAADYVSFRGVLVQNATAPVISGNTIFNIQTSLSGNLAGIEIGSAVTGASVSKNRIFGLNSSNTILYGAFGVFLSSSSGSDNITIDNNMIYDLTSIGESASMFNPFGIRVDGGNNVKIYYNSINMTGAFTGTGAIRSAALLINNSAVTGLDVRNNIFANSMTGTATTSAYAIYALSGTAFSTINNNNYFVSGPAGKLGFLGSDKLTLADWKTATTKDAASLNIDPKFVSPTDLHIQLVNIALNGKATSITGFTTDIDGDVRSTTAPDMGADEFTPPAVDLGAIALAAPTVKGCYSNAETVSITVLNYGSNALDFAATNATITVNVTGAITQTLTFLVNNNAANNGTALASGASVAIPVGTLDMSIPGVYTFNASTSIAGDANATTDAMAATNITVVPFALGTASVSQTSLCTSGVVTLSLTGNTGSNIQWQQAASATGPFTNIAGATSSNYTLGTALTQTTYFQAVASCGTNTGTSNLITVTVITPTVASVVPATRCGAGTVTLSATPSANAAINWYAAATGGASLASGNSFTPNVTATTTYYAEAIEGLTSYKAGLTSTGNYGTFGSPGTSGWGLTMTFTQPGTLESAYVYPVSAGNVVVQLYTRAGVAVGSPVTVAVSASDVGNKTLIPLNIAVPSAGDYNLLNSSGVFLNRYNPYSGPAYPLTSAGGVFSITGGATSASSAPGATTYYSFFDLTFSAGCRSARTAVVATVNPLPVITLPATRNVCDVLTTTLDAGATPSATYQWSFNGTPISGATSQTYAATAAGTYTVEVTNTTTTCSATGSTVVTFGTTPVVPTITAGGATTFCAGGSVVLTATTTSTTPGITYAWFKNGTAIAGATTATYTASTAGSYTVQAVLGACTSAASAATTVTVDPLAATPTITAGGATTFCTGGSVVLTAASTTTGVTYQWYENGTAITGATNATYTATTSGSYTVIANATPCSSAASTATVVTVNTPAATPTVTAGGPTTFCSGSSVVLTAASATTGATYQWYENGTAITGATAATYTANAAGSYTVVASANGCPSAASSATTVTVTQGAATPTVTVSGATTFCAGDSATFTAASATPGATYQWYENSTAITGATAATYTAYATGSYTVIATANGCPSAASTVTAITVNPKPATPTITRSGDSGQELTSSEATGNQWLLNGTAITGATAQTYQTTANGNYTVVVTNASGCTSDTSAVVNITNTGIKGAMAGMSVSVYPNPSKGKFNVKLVGYKQDAALELYSLTGQLIAKEEVKAGQEITKVQVKNLAAGTYLLKVVSEKGVQINKLIVE</sequence>
<dbReference type="EMBL" id="JAEHFX010000001">
    <property type="protein sequence ID" value="MBK0401668.1"/>
    <property type="molecule type" value="Genomic_DNA"/>
</dbReference>
<feature type="signal peptide" evidence="3">
    <location>
        <begin position="1"/>
        <end position="46"/>
    </location>
</feature>
<keyword evidence="2" id="KW-0325">Glycoprotein</keyword>
<feature type="domain" description="Ig-like" evidence="4">
    <location>
        <begin position="1868"/>
        <end position="1947"/>
    </location>
</feature>
<evidence type="ECO:0000256" key="2">
    <source>
        <dbReference type="ARBA" id="ARBA00023180"/>
    </source>
</evidence>
<dbReference type="PANTHER" id="PTHR44427:SF5">
    <property type="entry name" value="V-SET AND IMMUNOGLOBULIN DOMAIN-CONTAINING PROTEIN 10-LIKE"/>
    <property type="match status" value="1"/>
</dbReference>
<dbReference type="SUPFAM" id="SSF48726">
    <property type="entry name" value="Immunoglobulin"/>
    <property type="match status" value="1"/>
</dbReference>
<organism evidence="5 6">
    <name type="scientific">Adhaeribacter terrigena</name>
    <dbReference type="NCBI Taxonomy" id="2793070"/>
    <lineage>
        <taxon>Bacteria</taxon>
        <taxon>Pseudomonadati</taxon>
        <taxon>Bacteroidota</taxon>
        <taxon>Cytophagia</taxon>
        <taxon>Cytophagales</taxon>
        <taxon>Hymenobacteraceae</taxon>
        <taxon>Adhaeribacter</taxon>
    </lineage>
</organism>
<evidence type="ECO:0000256" key="3">
    <source>
        <dbReference type="SAM" id="SignalP"/>
    </source>
</evidence>
<dbReference type="InterPro" id="IPR011050">
    <property type="entry name" value="Pectin_lyase_fold/virulence"/>
</dbReference>
<evidence type="ECO:0000259" key="4">
    <source>
        <dbReference type="PROSITE" id="PS50835"/>
    </source>
</evidence>
<comment type="caution">
    <text evidence="5">The sequence shown here is derived from an EMBL/GenBank/DDBJ whole genome shotgun (WGS) entry which is preliminary data.</text>
</comment>
<dbReference type="Pfam" id="PF19081">
    <property type="entry name" value="Ig_7"/>
    <property type="match status" value="5"/>
</dbReference>
<dbReference type="Gene3D" id="2.60.40.10">
    <property type="entry name" value="Immunoglobulins"/>
    <property type="match status" value="6"/>
</dbReference>
<feature type="domain" description="Ig-like" evidence="4">
    <location>
        <begin position="2101"/>
        <end position="2190"/>
    </location>
</feature>
<reference evidence="5 6" key="1">
    <citation type="submission" date="2020-12" db="EMBL/GenBank/DDBJ databases">
        <title>Bacterial novel species Adhaeribacter sp. BT258 isolated from soil.</title>
        <authorList>
            <person name="Jung H.-Y."/>
        </authorList>
    </citation>
    <scope>NUCLEOTIDE SEQUENCE [LARGE SCALE GENOMIC DNA]</scope>
    <source>
        <strain evidence="5 6">BT258</strain>
    </source>
</reference>
<name>A0ABS1BX03_9BACT</name>
<dbReference type="RefSeq" id="WP_200504289.1">
    <property type="nucleotide sequence ID" value="NZ_JAEHFX010000001.1"/>
</dbReference>